<feature type="transmembrane region" description="Helical" evidence="8">
    <location>
        <begin position="199"/>
        <end position="218"/>
    </location>
</feature>
<evidence type="ECO:0000256" key="3">
    <source>
        <dbReference type="ARBA" id="ARBA00022448"/>
    </source>
</evidence>
<dbReference type="PANTHER" id="PTHR11785">
    <property type="entry name" value="AMINO ACID TRANSPORTER"/>
    <property type="match status" value="1"/>
</dbReference>
<feature type="transmembrane region" description="Helical" evidence="8">
    <location>
        <begin position="252"/>
        <end position="273"/>
    </location>
</feature>
<dbReference type="PANTHER" id="PTHR11785:SF531">
    <property type="entry name" value="LARGE NEUTRAL AMINO ACIDS TRANSPORTER SMALL SUBUNIT 1"/>
    <property type="match status" value="1"/>
</dbReference>
<dbReference type="Pfam" id="PF13520">
    <property type="entry name" value="AA_permease_2"/>
    <property type="match status" value="1"/>
</dbReference>
<feature type="transmembrane region" description="Helical" evidence="8">
    <location>
        <begin position="133"/>
        <end position="153"/>
    </location>
</feature>
<gene>
    <name evidence="9" type="ORF">MN116_006534</name>
</gene>
<evidence type="ECO:0000256" key="5">
    <source>
        <dbReference type="ARBA" id="ARBA00022692"/>
    </source>
</evidence>
<dbReference type="Gene3D" id="1.20.1740.10">
    <property type="entry name" value="Amino acid/polyamine transporter I"/>
    <property type="match status" value="1"/>
</dbReference>
<evidence type="ECO:0000256" key="8">
    <source>
        <dbReference type="SAM" id="Phobius"/>
    </source>
</evidence>
<comment type="subcellular location">
    <subcellularLocation>
        <location evidence="1">Cell membrane</location>
        <topology evidence="1">Multi-pass membrane protein</topology>
    </subcellularLocation>
</comment>
<feature type="transmembrane region" description="Helical" evidence="8">
    <location>
        <begin position="539"/>
        <end position="559"/>
    </location>
</feature>
<feature type="transmembrane region" description="Helical" evidence="8">
    <location>
        <begin position="514"/>
        <end position="533"/>
    </location>
</feature>
<evidence type="ECO:0000256" key="7">
    <source>
        <dbReference type="ARBA" id="ARBA00023136"/>
    </source>
</evidence>
<feature type="transmembrane region" description="Helical" evidence="8">
    <location>
        <begin position="452"/>
        <end position="471"/>
    </location>
</feature>
<keyword evidence="5 8" id="KW-0812">Transmembrane</keyword>
<dbReference type="InterPro" id="IPR002293">
    <property type="entry name" value="AA/rel_permease1"/>
</dbReference>
<protein>
    <recommendedName>
        <fullName evidence="11">Y+L amino acid transporter 2</fullName>
    </recommendedName>
</protein>
<keyword evidence="10" id="KW-1185">Reference proteome</keyword>
<evidence type="ECO:0000256" key="6">
    <source>
        <dbReference type="ARBA" id="ARBA00022989"/>
    </source>
</evidence>
<evidence type="ECO:0008006" key="11">
    <source>
        <dbReference type="Google" id="ProtNLM"/>
    </source>
</evidence>
<reference evidence="9" key="1">
    <citation type="submission" date="2022-04" db="EMBL/GenBank/DDBJ databases">
        <authorList>
            <person name="Xu L."/>
            <person name="Lv Z."/>
        </authorList>
    </citation>
    <scope>NUCLEOTIDE SEQUENCE</scope>
    <source>
        <strain evidence="9">LV_2022a</strain>
    </source>
</reference>
<evidence type="ECO:0000256" key="2">
    <source>
        <dbReference type="ARBA" id="ARBA00007040"/>
    </source>
</evidence>
<dbReference type="EMBL" id="JALJAT010000004">
    <property type="protein sequence ID" value="KAK4470069.1"/>
    <property type="molecule type" value="Genomic_DNA"/>
</dbReference>
<feature type="transmembrane region" description="Helical" evidence="8">
    <location>
        <begin position="285"/>
        <end position="304"/>
    </location>
</feature>
<keyword evidence="6 8" id="KW-1133">Transmembrane helix</keyword>
<evidence type="ECO:0000256" key="1">
    <source>
        <dbReference type="ARBA" id="ARBA00004651"/>
    </source>
</evidence>
<keyword evidence="3" id="KW-0813">Transport</keyword>
<dbReference type="AlphaFoldDB" id="A0AAE1ZAU6"/>
<dbReference type="Proteomes" id="UP001292079">
    <property type="component" value="Unassembled WGS sequence"/>
</dbReference>
<evidence type="ECO:0000256" key="4">
    <source>
        <dbReference type="ARBA" id="ARBA00022475"/>
    </source>
</evidence>
<keyword evidence="4" id="KW-1003">Cell membrane</keyword>
<dbReference type="FunFam" id="1.20.1740.10:FF:000003">
    <property type="entry name" value="Y+L amino acid transporter 1 isoform X1"/>
    <property type="match status" value="1"/>
</dbReference>
<dbReference type="GO" id="GO:0005886">
    <property type="term" value="C:plasma membrane"/>
    <property type="evidence" value="ECO:0007669"/>
    <property type="project" value="UniProtKB-SubCell"/>
</dbReference>
<evidence type="ECO:0000313" key="9">
    <source>
        <dbReference type="EMBL" id="KAK4470069.1"/>
    </source>
</evidence>
<feature type="transmembrane region" description="Helical" evidence="8">
    <location>
        <begin position="165"/>
        <end position="187"/>
    </location>
</feature>
<comment type="caution">
    <text evidence="9">The sequence shown here is derived from an EMBL/GenBank/DDBJ whole genome shotgun (WGS) entry which is preliminary data.</text>
</comment>
<dbReference type="GO" id="GO:0015179">
    <property type="term" value="F:L-amino acid transmembrane transporter activity"/>
    <property type="evidence" value="ECO:0007669"/>
    <property type="project" value="TreeGrafter"/>
</dbReference>
<dbReference type="InterPro" id="IPR050598">
    <property type="entry name" value="AminoAcid_Transporter"/>
</dbReference>
<evidence type="ECO:0000313" key="10">
    <source>
        <dbReference type="Proteomes" id="UP001292079"/>
    </source>
</evidence>
<organism evidence="9 10">
    <name type="scientific">Schistosoma mekongi</name>
    <name type="common">Parasitic worm</name>
    <dbReference type="NCBI Taxonomy" id="38744"/>
    <lineage>
        <taxon>Eukaryota</taxon>
        <taxon>Metazoa</taxon>
        <taxon>Spiralia</taxon>
        <taxon>Lophotrochozoa</taxon>
        <taxon>Platyhelminthes</taxon>
        <taxon>Trematoda</taxon>
        <taxon>Digenea</taxon>
        <taxon>Strigeidida</taxon>
        <taxon>Schistosomatoidea</taxon>
        <taxon>Schistosomatidae</taxon>
        <taxon>Schistosoma</taxon>
    </lineage>
</organism>
<sequence>MISDEVRFLNRQVEFQSIYRHSGQLNRRSHHETYFRIKTRMVQLLEQRTKDNFDNRVLQGDKRCSRDDGSHKIGRSFACKKSNVELKIVSCGTQTSTVFQQIKMSKSSSNLQDSVVNNDETGSNVVIKMEKTIGLVSSVTIIIGSIIGSGIFVSPTGILENMHSFGASLIIWIGCGIFSLLGAYCYAELGTMIQRSGGDYAYVLEAFGSFMGFLRLWIEVMVARPATMAVIAMTFAKYILQPIFPDCSQPDTVVRCLAAVCIMILGFINSVSVRWSTRVQDVFTYTKVIALLMIIITGFVQIGLGHTEEFQAPFEGSNWNPGNIAKAFYSGLFSYAGWNYLNCMIEEMKNPKRDLPIAIVFSCLVVTVVYTLANVAYITVVSLNEILTTPAVAVTFANRIYGPAWWIMPIFVAFSTFGGVNGNMLTTSRIFFVASRESHMPKFISFLHKDKLTPIPAVIFTCATGIAYLLVTDIYSLMTYLGFVQWLAIGVCVMIVIVFRYTRPNVIRPVKAPLPFAIIYVTVTFLLVIFTFVGAPMESFMGVLIILTGIPVYLVGCVWKKKPRIFQRVLYNFTLGSQKLLQLIPES</sequence>
<accession>A0AAE1ZAU6</accession>
<keyword evidence="7 8" id="KW-0472">Membrane</keyword>
<comment type="similarity">
    <text evidence="2">Belongs to the amino acid-polyamine-organocation (APC) superfamily. L-type amino acid transporter (LAT) (TC 2.A.3.8) family.</text>
</comment>
<feature type="transmembrane region" description="Helical" evidence="8">
    <location>
        <begin position="400"/>
        <end position="420"/>
    </location>
</feature>
<proteinExistence type="inferred from homology"/>
<name>A0AAE1ZAU6_SCHME</name>
<reference evidence="9" key="2">
    <citation type="journal article" date="2023" name="Infect Dis Poverty">
        <title>Chromosome-scale genome of the human blood fluke Schistosoma mekongi and its implications for public health.</title>
        <authorList>
            <person name="Zhou M."/>
            <person name="Xu L."/>
            <person name="Xu D."/>
            <person name="Chen W."/>
            <person name="Khan J."/>
            <person name="Hu Y."/>
            <person name="Huang H."/>
            <person name="Wei H."/>
            <person name="Zhang Y."/>
            <person name="Chusongsang P."/>
            <person name="Tanasarnprasert K."/>
            <person name="Hu X."/>
            <person name="Limpanont Y."/>
            <person name="Lv Z."/>
        </authorList>
    </citation>
    <scope>NUCLEOTIDE SEQUENCE</scope>
    <source>
        <strain evidence="9">LV_2022a</strain>
    </source>
</reference>
<feature type="transmembrane region" description="Helical" evidence="8">
    <location>
        <begin position="483"/>
        <end position="502"/>
    </location>
</feature>
<feature type="transmembrane region" description="Helical" evidence="8">
    <location>
        <begin position="324"/>
        <end position="343"/>
    </location>
</feature>
<feature type="transmembrane region" description="Helical" evidence="8">
    <location>
        <begin position="355"/>
        <end position="380"/>
    </location>
</feature>